<dbReference type="EMBL" id="JANRMS010000890">
    <property type="protein sequence ID" value="KAJ3533195.1"/>
    <property type="molecule type" value="Genomic_DNA"/>
</dbReference>
<organism evidence="1 2">
    <name type="scientific">Fusarium decemcellulare</name>
    <dbReference type="NCBI Taxonomy" id="57161"/>
    <lineage>
        <taxon>Eukaryota</taxon>
        <taxon>Fungi</taxon>
        <taxon>Dikarya</taxon>
        <taxon>Ascomycota</taxon>
        <taxon>Pezizomycotina</taxon>
        <taxon>Sordariomycetes</taxon>
        <taxon>Hypocreomycetidae</taxon>
        <taxon>Hypocreales</taxon>
        <taxon>Nectriaceae</taxon>
        <taxon>Fusarium</taxon>
        <taxon>Fusarium decemcellulare species complex</taxon>
    </lineage>
</organism>
<gene>
    <name evidence="1" type="ORF">NM208_g8094</name>
</gene>
<proteinExistence type="predicted"/>
<name>A0ACC1S6R5_9HYPO</name>
<sequence length="177" mass="19365">MLYSRPLASLPFLKSSHKNRARSPSGHLTRLSDGQPSGGIGISGTGFWHTCSGPGSPPPDEKPTYILTSRQREYLEDVTSTAIELHENRYASSPPPGHHSEDGARDSPHASGLVVLSIEDDGRYEELEDFIPCISAVAKFARLLVVEKARRNQATEVERLQKLVDAKVKARGHAEIV</sequence>
<dbReference type="Proteomes" id="UP001148629">
    <property type="component" value="Unassembled WGS sequence"/>
</dbReference>
<keyword evidence="2" id="KW-1185">Reference proteome</keyword>
<evidence type="ECO:0000313" key="1">
    <source>
        <dbReference type="EMBL" id="KAJ3533195.1"/>
    </source>
</evidence>
<accession>A0ACC1S6R5</accession>
<protein>
    <submittedName>
        <fullName evidence="1">Uncharacterized protein</fullName>
    </submittedName>
</protein>
<comment type="caution">
    <text evidence="1">The sequence shown here is derived from an EMBL/GenBank/DDBJ whole genome shotgun (WGS) entry which is preliminary data.</text>
</comment>
<reference evidence="1" key="1">
    <citation type="submission" date="2022-08" db="EMBL/GenBank/DDBJ databases">
        <title>Genome Sequence of Fusarium decemcellulare.</title>
        <authorList>
            <person name="Buettner E."/>
        </authorList>
    </citation>
    <scope>NUCLEOTIDE SEQUENCE</scope>
    <source>
        <strain evidence="1">Babe19</strain>
    </source>
</reference>
<evidence type="ECO:0000313" key="2">
    <source>
        <dbReference type="Proteomes" id="UP001148629"/>
    </source>
</evidence>